<proteinExistence type="predicted"/>
<feature type="coiled-coil region" evidence="1">
    <location>
        <begin position="307"/>
        <end position="334"/>
    </location>
</feature>
<dbReference type="InterPro" id="IPR016813">
    <property type="entry name" value="NADH_Ub_cplx-1_21kDa"/>
</dbReference>
<evidence type="ECO:0008006" key="4">
    <source>
        <dbReference type="Google" id="ProtNLM"/>
    </source>
</evidence>
<dbReference type="RefSeq" id="XP_016215249.1">
    <property type="nucleotide sequence ID" value="XM_016357160.1"/>
</dbReference>
<evidence type="ECO:0000313" key="2">
    <source>
        <dbReference type="EMBL" id="KIW05380.1"/>
    </source>
</evidence>
<dbReference type="PANTHER" id="PTHR37325">
    <property type="entry name" value="OXIDOREDUCTASE 21 KDA SUBUNIT, PUTATIVE (AFU_ORTHOLOGUE AFUA_4G05910)-RELATED"/>
    <property type="match status" value="1"/>
</dbReference>
<accession>A0A0D2AFV2</accession>
<dbReference type="AlphaFoldDB" id="A0A0D2AFV2"/>
<protein>
    <recommendedName>
        <fullName evidence="4">NADH-ubiquinone oxidoreductase 21.3 kDa subunit</fullName>
    </recommendedName>
</protein>
<dbReference type="CDD" id="cd22849">
    <property type="entry name" value="NuzM"/>
    <property type="match status" value="1"/>
</dbReference>
<dbReference type="OrthoDB" id="2093493at2759"/>
<dbReference type="HOGENOM" id="CLU_769875_0_0_1"/>
<dbReference type="GeneID" id="27311868"/>
<gene>
    <name evidence="2" type="ORF">PV09_03895</name>
</gene>
<keyword evidence="3" id="KW-1185">Reference proteome</keyword>
<dbReference type="Proteomes" id="UP000053259">
    <property type="component" value="Unassembled WGS sequence"/>
</dbReference>
<dbReference type="VEuPathDB" id="FungiDB:PV09_03895"/>
<reference evidence="2 3" key="1">
    <citation type="submission" date="2015-01" db="EMBL/GenBank/DDBJ databases">
        <title>The Genome Sequence of Ochroconis gallopava CBS43764.</title>
        <authorList>
            <consortium name="The Broad Institute Genomics Platform"/>
            <person name="Cuomo C."/>
            <person name="de Hoog S."/>
            <person name="Gorbushina A."/>
            <person name="Stielow B."/>
            <person name="Teixiera M."/>
            <person name="Abouelleil A."/>
            <person name="Chapman S.B."/>
            <person name="Priest M."/>
            <person name="Young S.K."/>
            <person name="Wortman J."/>
            <person name="Nusbaum C."/>
            <person name="Birren B."/>
        </authorList>
    </citation>
    <scope>NUCLEOTIDE SEQUENCE [LARGE SCALE GENOMIC DNA]</scope>
    <source>
        <strain evidence="2 3">CBS 43764</strain>
    </source>
</reference>
<sequence length="360" mass="39488">MSWAAKKAKSAALSAQRFEKYTVQPTGIWGRINKLLAVDPKRSTGVPLNPQFRNPPPGSNDPLAYDDPVTVPAADIADNPYWKRDTRRSYPRLSSVSQADVVALLTVGSKAAPRDDVLQLGDSGKKQLVEVKEKGKDGGIAVLLAKETALGKGVLGEGGLPPRPPTTLGAKPYKLTQEQSYDGEERVVTRLWLASCGHLTCNDHLEGGGVPFHSQSEKPSAPCPVCVRDKCDKTSRLLFGIVGDQEDKHDKDIPQEYFRIPPFDLSGDGNSASAIRFQYLSLIRFGGSMAKRYNQAKRAASAAESHASNLAKALEQTRMEAVQLKAQVDHLKITEKKYAKYKEREPEIRHYLGNWAALAR</sequence>
<dbReference type="EMBL" id="KN847538">
    <property type="protein sequence ID" value="KIW05380.1"/>
    <property type="molecule type" value="Genomic_DNA"/>
</dbReference>
<dbReference type="InParanoid" id="A0A0D2AFV2"/>
<dbReference type="PANTHER" id="PTHR37325:SF1">
    <property type="entry name" value="OXIDOREDUCTASE 21 KDA SUBUNIT, PUTATIVE (AFU_ORTHOLOGUE AFUA_4G05910)-RELATED"/>
    <property type="match status" value="1"/>
</dbReference>
<keyword evidence="1" id="KW-0175">Coiled coil</keyword>
<name>A0A0D2AFV2_9PEZI</name>
<dbReference type="STRING" id="253628.A0A0D2AFV2"/>
<evidence type="ECO:0000256" key="1">
    <source>
        <dbReference type="SAM" id="Coils"/>
    </source>
</evidence>
<evidence type="ECO:0000313" key="3">
    <source>
        <dbReference type="Proteomes" id="UP000053259"/>
    </source>
</evidence>
<organism evidence="2 3">
    <name type="scientific">Verruconis gallopava</name>
    <dbReference type="NCBI Taxonomy" id="253628"/>
    <lineage>
        <taxon>Eukaryota</taxon>
        <taxon>Fungi</taxon>
        <taxon>Dikarya</taxon>
        <taxon>Ascomycota</taxon>
        <taxon>Pezizomycotina</taxon>
        <taxon>Dothideomycetes</taxon>
        <taxon>Pleosporomycetidae</taxon>
        <taxon>Venturiales</taxon>
        <taxon>Sympoventuriaceae</taxon>
        <taxon>Verruconis</taxon>
    </lineage>
</organism>